<dbReference type="GO" id="GO:0000974">
    <property type="term" value="C:Prp19 complex"/>
    <property type="evidence" value="ECO:0007669"/>
    <property type="project" value="EnsemblFungi"/>
</dbReference>
<feature type="compositionally biased region" description="Basic and acidic residues" evidence="8">
    <location>
        <begin position="129"/>
        <end position="141"/>
    </location>
</feature>
<dbReference type="STRING" id="1266660.A0A1G4J5H4"/>
<dbReference type="PANTHER" id="PTHR36562">
    <property type="entry name" value="SERINE/ARGININE REPETITIVE MATRIX 2"/>
    <property type="match status" value="1"/>
</dbReference>
<organism evidence="10 11">
    <name type="scientific">Lachancea dasiensis</name>
    <dbReference type="NCBI Taxonomy" id="1072105"/>
    <lineage>
        <taxon>Eukaryota</taxon>
        <taxon>Fungi</taxon>
        <taxon>Dikarya</taxon>
        <taxon>Ascomycota</taxon>
        <taxon>Saccharomycotina</taxon>
        <taxon>Saccharomycetes</taxon>
        <taxon>Saccharomycetales</taxon>
        <taxon>Saccharomycetaceae</taxon>
        <taxon>Lachancea</taxon>
    </lineage>
</organism>
<dbReference type="InterPro" id="IPR013170">
    <property type="entry name" value="mRNA_splic_Cwf21_dom"/>
</dbReference>
<evidence type="ECO:0000256" key="8">
    <source>
        <dbReference type="SAM" id="MobiDB-lite"/>
    </source>
</evidence>
<comment type="subcellular location">
    <subcellularLocation>
        <location evidence="1">Nucleus</location>
    </subcellularLocation>
</comment>
<evidence type="ECO:0000256" key="3">
    <source>
        <dbReference type="ARBA" id="ARBA00020641"/>
    </source>
</evidence>
<dbReference type="CDD" id="cd21372">
    <property type="entry name" value="cwf21_CWC21-like"/>
    <property type="match status" value="1"/>
</dbReference>
<feature type="region of interest" description="Disordered" evidence="8">
    <location>
        <begin position="1"/>
        <end position="63"/>
    </location>
</feature>
<dbReference type="Proteomes" id="UP000190274">
    <property type="component" value="Chromosome D"/>
</dbReference>
<evidence type="ECO:0000256" key="4">
    <source>
        <dbReference type="ARBA" id="ARBA00022664"/>
    </source>
</evidence>
<proteinExistence type="inferred from homology"/>
<dbReference type="AlphaFoldDB" id="A0A1G4J5H4"/>
<keyword evidence="11" id="KW-1185">Reference proteome</keyword>
<keyword evidence="4" id="KW-0507">mRNA processing</keyword>
<comment type="similarity">
    <text evidence="2">Belongs to the CWC21 family.</text>
</comment>
<sequence length="141" mass="16384">MSFNGIGLKSAKGSSTSGHVQQSLVSSQDRKNAKDYLNRVEKTKALRPKASKNKPNRKDESILKHLSRRELELRVSEYRDNLEDMQELDKAEIDAKCQEYREQLAAEREVEEKDEKLRTAYVSRKRRTAKDEGSEDNQQRE</sequence>
<evidence type="ECO:0000256" key="6">
    <source>
        <dbReference type="ARBA" id="ARBA00023187"/>
    </source>
</evidence>
<evidence type="ECO:0000313" key="11">
    <source>
        <dbReference type="Proteomes" id="UP000190274"/>
    </source>
</evidence>
<feature type="compositionally biased region" description="Basic and acidic residues" evidence="8">
    <location>
        <begin position="105"/>
        <end position="118"/>
    </location>
</feature>
<evidence type="ECO:0000313" key="10">
    <source>
        <dbReference type="EMBL" id="SCU85067.1"/>
    </source>
</evidence>
<dbReference type="PANTHER" id="PTHR36562:SF5">
    <property type="entry name" value="SERINE_ARGININE REPETITIVE MATRIX 2"/>
    <property type="match status" value="1"/>
</dbReference>
<evidence type="ECO:0000259" key="9">
    <source>
        <dbReference type="SMART" id="SM01115"/>
    </source>
</evidence>
<keyword evidence="6" id="KW-0508">mRNA splicing</keyword>
<feature type="compositionally biased region" description="Polar residues" evidence="8">
    <location>
        <begin position="12"/>
        <end position="27"/>
    </location>
</feature>
<gene>
    <name evidence="10" type="ORF">LADA_0D05512G</name>
</gene>
<evidence type="ECO:0000256" key="1">
    <source>
        <dbReference type="ARBA" id="ARBA00004123"/>
    </source>
</evidence>
<name>A0A1G4J5H4_9SACH</name>
<keyword evidence="7" id="KW-0539">Nucleus</keyword>
<feature type="domain" description="CWF21" evidence="9">
    <location>
        <begin position="63"/>
        <end position="109"/>
    </location>
</feature>
<dbReference type="GO" id="GO:0000398">
    <property type="term" value="P:mRNA splicing, via spliceosome"/>
    <property type="evidence" value="ECO:0007669"/>
    <property type="project" value="EnsemblFungi"/>
</dbReference>
<dbReference type="OrthoDB" id="10267305at2759"/>
<dbReference type="Gene3D" id="6.10.140.420">
    <property type="match status" value="1"/>
</dbReference>
<evidence type="ECO:0000256" key="2">
    <source>
        <dbReference type="ARBA" id="ARBA00005954"/>
    </source>
</evidence>
<feature type="region of interest" description="Disordered" evidence="8">
    <location>
        <begin position="105"/>
        <end position="141"/>
    </location>
</feature>
<feature type="compositionally biased region" description="Basic and acidic residues" evidence="8">
    <location>
        <begin position="28"/>
        <end position="44"/>
    </location>
</feature>
<dbReference type="Pfam" id="PF08312">
    <property type="entry name" value="cwf21"/>
    <property type="match status" value="1"/>
</dbReference>
<evidence type="ECO:0000256" key="5">
    <source>
        <dbReference type="ARBA" id="ARBA00022728"/>
    </source>
</evidence>
<dbReference type="InterPro" id="IPR051372">
    <property type="entry name" value="CWC21"/>
</dbReference>
<accession>A0A1G4J5H4</accession>
<reference evidence="10 11" key="1">
    <citation type="submission" date="2016-03" db="EMBL/GenBank/DDBJ databases">
        <authorList>
            <person name="Devillers H."/>
        </authorList>
    </citation>
    <scope>NUCLEOTIDE SEQUENCE [LARGE SCALE GENOMIC DNA]</scope>
    <source>
        <strain evidence="10">CBS 10888</strain>
    </source>
</reference>
<dbReference type="SMART" id="SM01115">
    <property type="entry name" value="cwf21"/>
    <property type="match status" value="1"/>
</dbReference>
<evidence type="ECO:0000256" key="7">
    <source>
        <dbReference type="ARBA" id="ARBA00023242"/>
    </source>
</evidence>
<keyword evidence="5" id="KW-0747">Spliceosome</keyword>
<protein>
    <recommendedName>
        <fullName evidence="3">Pre-mRNA-splicing factor CWC21</fullName>
    </recommendedName>
</protein>
<feature type="compositionally biased region" description="Basic residues" evidence="8">
    <location>
        <begin position="45"/>
        <end position="55"/>
    </location>
</feature>
<dbReference type="GO" id="GO:0005684">
    <property type="term" value="C:U2-type spliceosomal complex"/>
    <property type="evidence" value="ECO:0007669"/>
    <property type="project" value="EnsemblFungi"/>
</dbReference>
<dbReference type="EMBL" id="LT598454">
    <property type="protein sequence ID" value="SCU85067.1"/>
    <property type="molecule type" value="Genomic_DNA"/>
</dbReference>